<evidence type="ECO:0000313" key="1">
    <source>
        <dbReference type="EMBL" id="CAD0364704.1"/>
    </source>
</evidence>
<evidence type="ECO:0000313" key="2">
    <source>
        <dbReference type="Proteomes" id="UP000587508"/>
    </source>
</evidence>
<comment type="caution">
    <text evidence="1">The sequence shown here is derived from an EMBL/GenBank/DDBJ whole genome shotgun (WGS) entry which is preliminary data.</text>
</comment>
<dbReference type="Proteomes" id="UP000587508">
    <property type="component" value="Unassembled WGS sequence"/>
</dbReference>
<gene>
    <name evidence="1" type="ORF">CFBP7900_43790</name>
</gene>
<dbReference type="AlphaFoldDB" id="A0A6V7FLS5"/>
<sequence length="54" mass="5643">MGQVLHGSATTTVLSVADEAAIVAFRKHTLLPLDDCLYALQPSIPRGPPGRLSG</sequence>
<reference evidence="1 2" key="1">
    <citation type="submission" date="2020-07" db="EMBL/GenBank/DDBJ databases">
        <authorList>
            <person name="Pothier F. J."/>
        </authorList>
    </citation>
    <scope>NUCLEOTIDE SEQUENCE [LARGE SCALE GENOMIC DNA]</scope>
    <source>
        <strain evidence="1 2">CFBP 7900</strain>
    </source>
</reference>
<protein>
    <submittedName>
        <fullName evidence="1">Uncharacterized protein</fullName>
    </submittedName>
</protein>
<name>A0A6V7FLS5_9XANT</name>
<proteinExistence type="predicted"/>
<accession>A0A6V7FLS5</accession>
<dbReference type="EMBL" id="CAJDKC010000005">
    <property type="protein sequence ID" value="CAD0364705.1"/>
    <property type="molecule type" value="Genomic_DNA"/>
</dbReference>
<organism evidence="1 2">
    <name type="scientific">Xanthomonas hortorum pv. carotae</name>
    <dbReference type="NCBI Taxonomy" id="487904"/>
    <lineage>
        <taxon>Bacteria</taxon>
        <taxon>Pseudomonadati</taxon>
        <taxon>Pseudomonadota</taxon>
        <taxon>Gammaproteobacteria</taxon>
        <taxon>Lysobacterales</taxon>
        <taxon>Lysobacteraceae</taxon>
        <taxon>Xanthomonas</taxon>
    </lineage>
</organism>
<dbReference type="EMBL" id="CAJDKC010000005">
    <property type="protein sequence ID" value="CAD0364704.1"/>
    <property type="molecule type" value="Genomic_DNA"/>
</dbReference>